<sequence length="139" mass="15429">MVYALSWSKDVLSVKLAGVINADTLMAMADEVARDYRYDDLRKRIYDCTAVTCFNLSLHDLKSFVHIDSAAFATNPNAHIAIVTASDSVAKTIALYQQRFVQTPWRLKVFKSLPEAQAWECVDSALGLVAEPSPNKSSE</sequence>
<name>A0A9J6RH70_9GAMM</name>
<dbReference type="EMBL" id="JAPTGG010000001">
    <property type="protein sequence ID" value="MCZ0863673.1"/>
    <property type="molecule type" value="Genomic_DNA"/>
</dbReference>
<reference evidence="1 2" key="1">
    <citation type="submission" date="2022-12" db="EMBL/GenBank/DDBJ databases">
        <title>Dasania phycosphaerae sp. nov., isolated from particulate material of the south coast of Korea.</title>
        <authorList>
            <person name="Jiang Y."/>
        </authorList>
    </citation>
    <scope>NUCLEOTIDE SEQUENCE [LARGE SCALE GENOMIC DNA]</scope>
    <source>
        <strain evidence="1 2">GY-19</strain>
    </source>
</reference>
<keyword evidence="2" id="KW-1185">Reference proteome</keyword>
<accession>A0A9J6RH70</accession>
<protein>
    <submittedName>
        <fullName evidence="1">Uncharacterized protein</fullName>
    </submittedName>
</protein>
<gene>
    <name evidence="1" type="ORF">O0V09_00585</name>
</gene>
<proteinExistence type="predicted"/>
<organism evidence="1 2">
    <name type="scientific">Dasania phycosphaerae</name>
    <dbReference type="NCBI Taxonomy" id="2950436"/>
    <lineage>
        <taxon>Bacteria</taxon>
        <taxon>Pseudomonadati</taxon>
        <taxon>Pseudomonadota</taxon>
        <taxon>Gammaproteobacteria</taxon>
        <taxon>Cellvibrionales</taxon>
        <taxon>Spongiibacteraceae</taxon>
        <taxon>Dasania</taxon>
    </lineage>
</organism>
<comment type="caution">
    <text evidence="1">The sequence shown here is derived from an EMBL/GenBank/DDBJ whole genome shotgun (WGS) entry which is preliminary data.</text>
</comment>
<dbReference type="RefSeq" id="WP_258329821.1">
    <property type="nucleotide sequence ID" value="NZ_JAPTGG010000001.1"/>
</dbReference>
<dbReference type="Proteomes" id="UP001069090">
    <property type="component" value="Unassembled WGS sequence"/>
</dbReference>
<evidence type="ECO:0000313" key="2">
    <source>
        <dbReference type="Proteomes" id="UP001069090"/>
    </source>
</evidence>
<dbReference type="AlphaFoldDB" id="A0A9J6RH70"/>
<evidence type="ECO:0000313" key="1">
    <source>
        <dbReference type="EMBL" id="MCZ0863673.1"/>
    </source>
</evidence>